<dbReference type="InterPro" id="IPR001509">
    <property type="entry name" value="Epimerase_deHydtase"/>
</dbReference>
<dbReference type="InterPro" id="IPR050425">
    <property type="entry name" value="NAD(P)_dehydrat-like"/>
</dbReference>
<dbReference type="Gene3D" id="3.40.50.720">
    <property type="entry name" value="NAD(P)-binding Rossmann-like Domain"/>
    <property type="match status" value="1"/>
</dbReference>
<proteinExistence type="inferred from homology"/>
<dbReference type="EMBL" id="ML978129">
    <property type="protein sequence ID" value="KAF2096466.1"/>
    <property type="molecule type" value="Genomic_DNA"/>
</dbReference>
<dbReference type="PANTHER" id="PTHR10366:SF564">
    <property type="entry name" value="STEROL-4-ALPHA-CARBOXYLATE 3-DEHYDROGENASE, DECARBOXYLATING"/>
    <property type="match status" value="1"/>
</dbReference>
<organism evidence="4 5">
    <name type="scientific">Rhizodiscina lignyota</name>
    <dbReference type="NCBI Taxonomy" id="1504668"/>
    <lineage>
        <taxon>Eukaryota</taxon>
        <taxon>Fungi</taxon>
        <taxon>Dikarya</taxon>
        <taxon>Ascomycota</taxon>
        <taxon>Pezizomycotina</taxon>
        <taxon>Dothideomycetes</taxon>
        <taxon>Pleosporomycetidae</taxon>
        <taxon>Aulographales</taxon>
        <taxon>Rhizodiscinaceae</taxon>
        <taxon>Rhizodiscina</taxon>
    </lineage>
</organism>
<protein>
    <submittedName>
        <fullName evidence="4">NAD(P)-binding protein</fullName>
    </submittedName>
</protein>
<dbReference type="GO" id="GO:0016616">
    <property type="term" value="F:oxidoreductase activity, acting on the CH-OH group of donors, NAD or NADP as acceptor"/>
    <property type="evidence" value="ECO:0007669"/>
    <property type="project" value="TreeGrafter"/>
</dbReference>
<gene>
    <name evidence="4" type="ORF">NA57DRAFT_42626</name>
</gene>
<evidence type="ECO:0000256" key="1">
    <source>
        <dbReference type="ARBA" id="ARBA00023002"/>
    </source>
</evidence>
<evidence type="ECO:0000313" key="5">
    <source>
        <dbReference type="Proteomes" id="UP000799772"/>
    </source>
</evidence>
<feature type="domain" description="NAD-dependent epimerase/dehydratase" evidence="3">
    <location>
        <begin position="6"/>
        <end position="211"/>
    </location>
</feature>
<dbReference type="AlphaFoldDB" id="A0A9P4IDY7"/>
<dbReference type="Proteomes" id="UP000799772">
    <property type="component" value="Unassembled WGS sequence"/>
</dbReference>
<sequence length="342" mass="37061">MSKPLVLVTGPSGFVGANVFHALLSAGYRVRGTLRSAKHISFLKNKYPAADAAGDISFAIVPDLQAPHALDEAVKDVDYVCHVASPYFTSANDPWAELVLPAVDGTKNVLNSALLAPNLKRVTVLSSFASVVDLEKNPRPGYIYTEKDWDPVTEQLARKDGFWGYHASKTFAERAAWELWAKEKPKWDLVTFCPPMVYGPPIHEVDTSRGIDGLGTSLKRLFTSIMGTDPNFKPNVAVPGLPASVDVRDVAKAHVNALSLPSGVSERFLLSQGVNYFEDGLAGLRAKGEKGLGEPGKKVNTADHFSLDTTQAREKLGIDFIPFQQTVEDTWAAAKELGLISA</sequence>
<dbReference type="PANTHER" id="PTHR10366">
    <property type="entry name" value="NAD DEPENDENT EPIMERASE/DEHYDRATASE"/>
    <property type="match status" value="1"/>
</dbReference>
<dbReference type="OrthoDB" id="2735536at2759"/>
<comment type="similarity">
    <text evidence="2">Belongs to the NAD(P)-dependent epimerase/dehydratase family. Dihydroflavonol-4-reductase subfamily.</text>
</comment>
<keyword evidence="5" id="KW-1185">Reference proteome</keyword>
<dbReference type="SUPFAM" id="SSF51735">
    <property type="entry name" value="NAD(P)-binding Rossmann-fold domains"/>
    <property type="match status" value="1"/>
</dbReference>
<keyword evidence="1" id="KW-0560">Oxidoreductase</keyword>
<comment type="caution">
    <text evidence="4">The sequence shown here is derived from an EMBL/GenBank/DDBJ whole genome shotgun (WGS) entry which is preliminary data.</text>
</comment>
<evidence type="ECO:0000313" key="4">
    <source>
        <dbReference type="EMBL" id="KAF2096466.1"/>
    </source>
</evidence>
<accession>A0A9P4IDY7</accession>
<evidence type="ECO:0000256" key="2">
    <source>
        <dbReference type="ARBA" id="ARBA00023445"/>
    </source>
</evidence>
<name>A0A9P4IDY7_9PEZI</name>
<dbReference type="Pfam" id="PF01370">
    <property type="entry name" value="Epimerase"/>
    <property type="match status" value="1"/>
</dbReference>
<dbReference type="InterPro" id="IPR036291">
    <property type="entry name" value="NAD(P)-bd_dom_sf"/>
</dbReference>
<reference evidence="4" key="1">
    <citation type="journal article" date="2020" name="Stud. Mycol.">
        <title>101 Dothideomycetes genomes: a test case for predicting lifestyles and emergence of pathogens.</title>
        <authorList>
            <person name="Haridas S."/>
            <person name="Albert R."/>
            <person name="Binder M."/>
            <person name="Bloem J."/>
            <person name="Labutti K."/>
            <person name="Salamov A."/>
            <person name="Andreopoulos B."/>
            <person name="Baker S."/>
            <person name="Barry K."/>
            <person name="Bills G."/>
            <person name="Bluhm B."/>
            <person name="Cannon C."/>
            <person name="Castanera R."/>
            <person name="Culley D."/>
            <person name="Daum C."/>
            <person name="Ezra D."/>
            <person name="Gonzalez J."/>
            <person name="Henrissat B."/>
            <person name="Kuo A."/>
            <person name="Liang C."/>
            <person name="Lipzen A."/>
            <person name="Lutzoni F."/>
            <person name="Magnuson J."/>
            <person name="Mondo S."/>
            <person name="Nolan M."/>
            <person name="Ohm R."/>
            <person name="Pangilinan J."/>
            <person name="Park H.-J."/>
            <person name="Ramirez L."/>
            <person name="Alfaro M."/>
            <person name="Sun H."/>
            <person name="Tritt A."/>
            <person name="Yoshinaga Y."/>
            <person name="Zwiers L.-H."/>
            <person name="Turgeon B."/>
            <person name="Goodwin S."/>
            <person name="Spatafora J."/>
            <person name="Crous P."/>
            <person name="Grigoriev I."/>
        </authorList>
    </citation>
    <scope>NUCLEOTIDE SEQUENCE</scope>
    <source>
        <strain evidence="4">CBS 133067</strain>
    </source>
</reference>
<evidence type="ECO:0000259" key="3">
    <source>
        <dbReference type="Pfam" id="PF01370"/>
    </source>
</evidence>